<name>A0A2N5M4U1_9BACI</name>
<dbReference type="InterPro" id="IPR013785">
    <property type="entry name" value="Aldolase_TIM"/>
</dbReference>
<accession>A0A2N5M4U1</accession>
<dbReference type="AlphaFoldDB" id="A0A2N5M4U1"/>
<dbReference type="Gene3D" id="3.20.20.70">
    <property type="entry name" value="Aldolase class I"/>
    <property type="match status" value="1"/>
</dbReference>
<dbReference type="InterPro" id="IPR009334">
    <property type="entry name" value="DUF993"/>
</dbReference>
<sequence length="396" mass="43387">MGKSLTLPNSSGSTYEYTAGNFGSVDGPKGNFKSRIAFSAAHVVADPLAATDPVSNSQIDWDSTLSYRRHLWSHGFAVAEAMDTAQRGMGLSYEMAKELIKRSAAEARTVNGRIACGAGTDHLTPHPAVKLEDVEAAYEEQCAFVQDQNAQIILMASRALAQCAQGPEDYERIYGNILRQVSSPVILHWLGDMFDPSLSGYWGFKNLDNAMEVCLNVIWDNKDKVDGVKISLLDAEREIEMRRLLPKGIKMYTGDDFNYAELIQGDEKGFSHALLGIFDAIAPAASAALHAMDDGDLARYNSLLEKTVPLSRHIFQKPTFSYKTGIVFMSYLNGHQSHFRMIGGAESARSIVHLSDLFTLADKAGLLSDPEQAAERMKLVLNLAGIRQEGMVSGKL</sequence>
<comment type="caution">
    <text evidence="1">The sequence shown here is derived from an EMBL/GenBank/DDBJ whole genome shotgun (WGS) entry which is preliminary data.</text>
</comment>
<dbReference type="OrthoDB" id="9805272at2"/>
<dbReference type="RefSeq" id="WP_101642945.1">
    <property type="nucleotide sequence ID" value="NZ_PGUY01000041.1"/>
</dbReference>
<keyword evidence="2" id="KW-1185">Reference proteome</keyword>
<dbReference type="SUPFAM" id="SSF51569">
    <property type="entry name" value="Aldolase"/>
    <property type="match status" value="1"/>
</dbReference>
<protein>
    <submittedName>
        <fullName evidence="1">Dihydrodipicolinate synthase family protein</fullName>
    </submittedName>
</protein>
<dbReference type="EMBL" id="PGUY01000041">
    <property type="protein sequence ID" value="PLT29391.1"/>
    <property type="molecule type" value="Genomic_DNA"/>
</dbReference>
<proteinExistence type="predicted"/>
<dbReference type="Pfam" id="PF06187">
    <property type="entry name" value="DUF993"/>
    <property type="match status" value="1"/>
</dbReference>
<evidence type="ECO:0000313" key="1">
    <source>
        <dbReference type="EMBL" id="PLT29391.1"/>
    </source>
</evidence>
<organism evidence="1 2">
    <name type="scientific">Peribacillus deserti</name>
    <dbReference type="NCBI Taxonomy" id="673318"/>
    <lineage>
        <taxon>Bacteria</taxon>
        <taxon>Bacillati</taxon>
        <taxon>Bacillota</taxon>
        <taxon>Bacilli</taxon>
        <taxon>Bacillales</taxon>
        <taxon>Bacillaceae</taxon>
        <taxon>Peribacillus</taxon>
    </lineage>
</organism>
<gene>
    <name evidence="1" type="ORF">CUU66_13275</name>
</gene>
<reference evidence="1 2" key="1">
    <citation type="submission" date="2017-11" db="EMBL/GenBank/DDBJ databases">
        <title>Comparitive Functional Genomics of Dry Heat Resistant strains isolated from the Viking Spacecraft.</title>
        <authorList>
            <person name="Seuylemezian A."/>
            <person name="Cooper K."/>
            <person name="Vaishampayan P."/>
        </authorList>
    </citation>
    <scope>NUCLEOTIDE SEQUENCE [LARGE SCALE GENOMIC DNA]</scope>
    <source>
        <strain evidence="1 2">V1-29</strain>
    </source>
</reference>
<dbReference type="Proteomes" id="UP000234748">
    <property type="component" value="Unassembled WGS sequence"/>
</dbReference>
<evidence type="ECO:0000313" key="2">
    <source>
        <dbReference type="Proteomes" id="UP000234748"/>
    </source>
</evidence>